<evidence type="ECO:0000256" key="1">
    <source>
        <dbReference type="SAM" id="MobiDB-lite"/>
    </source>
</evidence>
<feature type="compositionally biased region" description="Basic and acidic residues" evidence="1">
    <location>
        <begin position="106"/>
        <end position="115"/>
    </location>
</feature>
<dbReference type="AlphaFoldDB" id="A0A844QCI7"/>
<feature type="region of interest" description="Disordered" evidence="1">
    <location>
        <begin position="1"/>
        <end position="21"/>
    </location>
</feature>
<feature type="region of interest" description="Disordered" evidence="1">
    <location>
        <begin position="51"/>
        <end position="122"/>
    </location>
</feature>
<evidence type="ECO:0000313" key="2">
    <source>
        <dbReference type="EMBL" id="MVA96962.1"/>
    </source>
</evidence>
<dbReference type="Proteomes" id="UP000463224">
    <property type="component" value="Unassembled WGS sequence"/>
</dbReference>
<name>A0A844QCI7_9HYPH</name>
<dbReference type="RefSeq" id="WP_156711849.1">
    <property type="nucleotide sequence ID" value="NZ_WPHG01000001.1"/>
</dbReference>
<gene>
    <name evidence="2" type="ORF">GN330_06825</name>
</gene>
<sequence>MTSTSPIRRTARPTRREAPTHLFAIGQSVRLKGGFGTSALPADIYHVTATLPPAGDSPQYRIRNDDERHERVTTQDSLQPAGMTRSGDDATLIERTFDHGQGTETKQSRDQKAEAGKGSAQA</sequence>
<reference evidence="2 3" key="1">
    <citation type="submission" date="2019-12" db="EMBL/GenBank/DDBJ databases">
        <title>Nitratireductor arenosus sp. nov., Isolated from sea sand, Jeju island, South Korea.</title>
        <authorList>
            <person name="Kim W."/>
        </authorList>
    </citation>
    <scope>NUCLEOTIDE SEQUENCE [LARGE SCALE GENOMIC DNA]</scope>
    <source>
        <strain evidence="2 3">CAU 1489</strain>
    </source>
</reference>
<accession>A0A844QCI7</accession>
<feature type="compositionally biased region" description="Basic and acidic residues" evidence="1">
    <location>
        <begin position="62"/>
        <end position="73"/>
    </location>
</feature>
<organism evidence="2 3">
    <name type="scientific">Nitratireductor arenosus</name>
    <dbReference type="NCBI Taxonomy" id="2682096"/>
    <lineage>
        <taxon>Bacteria</taxon>
        <taxon>Pseudomonadati</taxon>
        <taxon>Pseudomonadota</taxon>
        <taxon>Alphaproteobacteria</taxon>
        <taxon>Hyphomicrobiales</taxon>
        <taxon>Phyllobacteriaceae</taxon>
        <taxon>Nitratireductor</taxon>
    </lineage>
</organism>
<keyword evidence="3" id="KW-1185">Reference proteome</keyword>
<comment type="caution">
    <text evidence="2">The sequence shown here is derived from an EMBL/GenBank/DDBJ whole genome shotgun (WGS) entry which is preliminary data.</text>
</comment>
<dbReference type="EMBL" id="WPHG01000001">
    <property type="protein sequence ID" value="MVA96962.1"/>
    <property type="molecule type" value="Genomic_DNA"/>
</dbReference>
<evidence type="ECO:0000313" key="3">
    <source>
        <dbReference type="Proteomes" id="UP000463224"/>
    </source>
</evidence>
<proteinExistence type="predicted"/>
<protein>
    <submittedName>
        <fullName evidence="2">Uncharacterized protein</fullName>
    </submittedName>
</protein>